<gene>
    <name evidence="2" type="ORF">TPSB3V08_LOCUS10332</name>
</gene>
<sequence>MGFYARVLTLAQNKLCELYNAPLSFEGVALAFIYTTVLQDEKSSVTTKEPFCKQKQHRKVLDKGIPDDVMPGIKNTKEMLPPVPLSGMLNKSGGKVRLTFKMEQDQVWIGTKERTDKIPMSSIKGVVSEPIEGHEEYHIMGIQLGPTEASRYWVYWVPVQFIDAIKDAILGKWQYF</sequence>
<proteinExistence type="predicted"/>
<dbReference type="AlphaFoldDB" id="A0A7R9HBM4"/>
<reference evidence="2" key="1">
    <citation type="submission" date="2020-11" db="EMBL/GenBank/DDBJ databases">
        <authorList>
            <person name="Tran Van P."/>
        </authorList>
    </citation>
    <scope>NUCLEOTIDE SEQUENCE</scope>
</reference>
<dbReference type="EMBL" id="OD009254">
    <property type="protein sequence ID" value="CAD7415448.1"/>
    <property type="molecule type" value="Genomic_DNA"/>
</dbReference>
<dbReference type="GO" id="GO:0045296">
    <property type="term" value="F:cadherin binding"/>
    <property type="evidence" value="ECO:0007669"/>
    <property type="project" value="TreeGrafter"/>
</dbReference>
<dbReference type="Pfam" id="PF25343">
    <property type="entry name" value="PH_UBFD1_C"/>
    <property type="match status" value="1"/>
</dbReference>
<dbReference type="PANTHER" id="PTHR16470:SF0">
    <property type="entry name" value="UBIQUITIN DOMAIN-CONTAINING PROTEIN UBFD1"/>
    <property type="match status" value="1"/>
</dbReference>
<protein>
    <recommendedName>
        <fullName evidence="1">UBFD1 PH-like C-terminal domain-containing protein</fullName>
    </recommendedName>
</protein>
<dbReference type="InterPro" id="IPR039120">
    <property type="entry name" value="UBFD1"/>
</dbReference>
<name>A0A7R9HBM4_TIMPO</name>
<organism evidence="2">
    <name type="scientific">Timema poppense</name>
    <name type="common">Walking stick</name>
    <dbReference type="NCBI Taxonomy" id="170557"/>
    <lineage>
        <taxon>Eukaryota</taxon>
        <taxon>Metazoa</taxon>
        <taxon>Ecdysozoa</taxon>
        <taxon>Arthropoda</taxon>
        <taxon>Hexapoda</taxon>
        <taxon>Insecta</taxon>
        <taxon>Pterygota</taxon>
        <taxon>Neoptera</taxon>
        <taxon>Polyneoptera</taxon>
        <taxon>Phasmatodea</taxon>
        <taxon>Timematodea</taxon>
        <taxon>Timematoidea</taxon>
        <taxon>Timematidae</taxon>
        <taxon>Timema</taxon>
    </lineage>
</organism>
<accession>A0A7R9HBM4</accession>
<dbReference type="GO" id="GO:0003723">
    <property type="term" value="F:RNA binding"/>
    <property type="evidence" value="ECO:0007669"/>
    <property type="project" value="TreeGrafter"/>
</dbReference>
<dbReference type="InterPro" id="IPR057455">
    <property type="entry name" value="UBFD1_C"/>
</dbReference>
<feature type="domain" description="UBFD1 PH-like C-terminal" evidence="1">
    <location>
        <begin position="59"/>
        <end position="171"/>
    </location>
</feature>
<dbReference type="PANTHER" id="PTHR16470">
    <property type="entry name" value="UBIQUITIN DOMAIN-CONTAINING PROTEIN UBFD1"/>
    <property type="match status" value="1"/>
</dbReference>
<evidence type="ECO:0000259" key="1">
    <source>
        <dbReference type="Pfam" id="PF25343"/>
    </source>
</evidence>
<evidence type="ECO:0000313" key="2">
    <source>
        <dbReference type="EMBL" id="CAD7415448.1"/>
    </source>
</evidence>